<keyword evidence="1" id="KW-0456">Lyase</keyword>
<dbReference type="RefSeq" id="WP_344818529.1">
    <property type="nucleotide sequence ID" value="NZ_BAABCP010000001.1"/>
</dbReference>
<proteinExistence type="predicted"/>
<dbReference type="SUPFAM" id="SSF51556">
    <property type="entry name" value="Metallo-dependent hydrolases"/>
    <property type="match status" value="1"/>
</dbReference>
<dbReference type="InterPro" id="IPR006680">
    <property type="entry name" value="Amidohydro-rel"/>
</dbReference>
<evidence type="ECO:0000313" key="3">
    <source>
        <dbReference type="EMBL" id="GAA3934361.1"/>
    </source>
</evidence>
<dbReference type="PANTHER" id="PTHR21240">
    <property type="entry name" value="2-AMINO-3-CARBOXYLMUCONATE-6-SEMIALDEHYDE DECARBOXYLASE"/>
    <property type="match status" value="1"/>
</dbReference>
<evidence type="ECO:0000313" key="4">
    <source>
        <dbReference type="Proteomes" id="UP001501591"/>
    </source>
</evidence>
<reference evidence="4" key="1">
    <citation type="journal article" date="2019" name="Int. J. Syst. Evol. Microbiol.">
        <title>The Global Catalogue of Microorganisms (GCM) 10K type strain sequencing project: providing services to taxonomists for standard genome sequencing and annotation.</title>
        <authorList>
            <consortium name="The Broad Institute Genomics Platform"/>
            <consortium name="The Broad Institute Genome Sequencing Center for Infectious Disease"/>
            <person name="Wu L."/>
            <person name="Ma J."/>
        </authorList>
    </citation>
    <scope>NUCLEOTIDE SEQUENCE [LARGE SCALE GENOMIC DNA]</scope>
    <source>
        <strain evidence="4">JCM 17024</strain>
    </source>
</reference>
<dbReference type="Pfam" id="PF04909">
    <property type="entry name" value="Amidohydro_2"/>
    <property type="match status" value="1"/>
</dbReference>
<dbReference type="InterPro" id="IPR032466">
    <property type="entry name" value="Metal_Hydrolase"/>
</dbReference>
<dbReference type="CDD" id="cd01292">
    <property type="entry name" value="metallo-dependent_hydrolases"/>
    <property type="match status" value="1"/>
</dbReference>
<protein>
    <recommendedName>
        <fullName evidence="2">Amidohydrolase-related domain-containing protein</fullName>
    </recommendedName>
</protein>
<evidence type="ECO:0000256" key="1">
    <source>
        <dbReference type="ARBA" id="ARBA00023239"/>
    </source>
</evidence>
<accession>A0ABP7N112</accession>
<comment type="caution">
    <text evidence="3">The sequence shown here is derived from an EMBL/GenBank/DDBJ whole genome shotgun (WGS) entry which is preliminary data.</text>
</comment>
<dbReference type="Proteomes" id="UP001501591">
    <property type="component" value="Unassembled WGS sequence"/>
</dbReference>
<keyword evidence="4" id="KW-1185">Reference proteome</keyword>
<evidence type="ECO:0000259" key="2">
    <source>
        <dbReference type="Pfam" id="PF04909"/>
    </source>
</evidence>
<sequence>MIIDFHTHIWNDQMHDIDTFIKGLDEGGIDKACVLPIAPYMSNEDIAKLVEKHPDRLIGFASVVPFSQTTGIPRTDPSEELRHAVEDLGMKGLKIHPLIQGFKIDDPGLVPLMTTAAELDIPVLLHTGPNMGKAGRSANGKVELIEDLALMCPNTTIVAGHADPLDIATPYMAASMPNVYLEPSISWTKRHEILPKLAAQVIEIAGASKVLYGTDYSIGRGQRVTDINDMLDDCHLSAEDRDLIESGNARRLLKI</sequence>
<name>A0ABP7N112_9MICO</name>
<dbReference type="InterPro" id="IPR032465">
    <property type="entry name" value="ACMSD"/>
</dbReference>
<dbReference type="Gene3D" id="3.20.20.140">
    <property type="entry name" value="Metal-dependent hydrolases"/>
    <property type="match status" value="1"/>
</dbReference>
<organism evidence="3 4">
    <name type="scientific">Microbacterium soli</name>
    <dbReference type="NCBI Taxonomy" id="446075"/>
    <lineage>
        <taxon>Bacteria</taxon>
        <taxon>Bacillati</taxon>
        <taxon>Actinomycetota</taxon>
        <taxon>Actinomycetes</taxon>
        <taxon>Micrococcales</taxon>
        <taxon>Microbacteriaceae</taxon>
        <taxon>Microbacterium</taxon>
    </lineage>
</organism>
<gene>
    <name evidence="3" type="ORF">GCM10022383_11030</name>
</gene>
<dbReference type="EMBL" id="BAABCP010000001">
    <property type="protein sequence ID" value="GAA3934361.1"/>
    <property type="molecule type" value="Genomic_DNA"/>
</dbReference>
<feature type="domain" description="Amidohydrolase-related" evidence="2">
    <location>
        <begin position="27"/>
        <end position="254"/>
    </location>
</feature>